<dbReference type="PANTHER" id="PTHR42923:SF3">
    <property type="entry name" value="PROTOPORPHYRINOGEN OXIDASE"/>
    <property type="match status" value="1"/>
</dbReference>
<reference evidence="2 3" key="1">
    <citation type="journal article" date="2018" name="Mol. Biol. Evol.">
        <title>Broad Genomic Sampling Reveals a Smut Pathogenic Ancestry of the Fungal Clade Ustilaginomycotina.</title>
        <authorList>
            <person name="Kijpornyongpan T."/>
            <person name="Mondo S.J."/>
            <person name="Barry K."/>
            <person name="Sandor L."/>
            <person name="Lee J."/>
            <person name="Lipzen A."/>
            <person name="Pangilinan J."/>
            <person name="LaButti K."/>
            <person name="Hainaut M."/>
            <person name="Henrissat B."/>
            <person name="Grigoriev I.V."/>
            <person name="Spatafora J.W."/>
            <person name="Aime M.C."/>
        </authorList>
    </citation>
    <scope>NUCLEOTIDE SEQUENCE [LARGE SCALE GENOMIC DNA]</scope>
    <source>
        <strain evidence="2 3">MCA 5214</strain>
    </source>
</reference>
<dbReference type="PANTHER" id="PTHR42923">
    <property type="entry name" value="PROTOPORPHYRINOGEN OXIDASE"/>
    <property type="match status" value="1"/>
</dbReference>
<dbReference type="Gene3D" id="1.10.405.40">
    <property type="match status" value="1"/>
</dbReference>
<dbReference type="Proteomes" id="UP000245884">
    <property type="component" value="Unassembled WGS sequence"/>
</dbReference>
<dbReference type="Gene3D" id="3.50.50.60">
    <property type="entry name" value="FAD/NAD(P)-binding domain"/>
    <property type="match status" value="1"/>
</dbReference>
<dbReference type="Pfam" id="PF01593">
    <property type="entry name" value="Amino_oxidase"/>
    <property type="match status" value="1"/>
</dbReference>
<protein>
    <submittedName>
        <fullName evidence="2">FAD/NAD(P)-binding domain-containing protein</fullName>
    </submittedName>
</protein>
<dbReference type="AlphaFoldDB" id="A0A316UJP5"/>
<dbReference type="RefSeq" id="XP_025360062.1">
    <property type="nucleotide sequence ID" value="XM_025509844.1"/>
</dbReference>
<dbReference type="Gene3D" id="3.90.660.10">
    <property type="match status" value="1"/>
</dbReference>
<dbReference type="PRINTS" id="PR00419">
    <property type="entry name" value="ADXRDTASE"/>
</dbReference>
<dbReference type="SUPFAM" id="SSF51905">
    <property type="entry name" value="FAD/NAD(P)-binding domain"/>
    <property type="match status" value="1"/>
</dbReference>
<evidence type="ECO:0000259" key="1">
    <source>
        <dbReference type="Pfam" id="PF01593"/>
    </source>
</evidence>
<gene>
    <name evidence="2" type="ORF">BDZ90DRAFT_75756</name>
</gene>
<sequence length="591" mass="63815">MPSIAQGPASDTAPYRGPFPLPVTPLQHRFSFASNCSYIDWYTSNGGVHHPIGKISTRKHVAVVGAGVGGLFTAQLLRGAGCDVTVLERAAHVGGRARSDPTHNEGGWVEQGAMRFPVHALSAAIVKAHGFELLGGFPDPGVVRTGLSFEGEYAEWEPHAPPPGIFEDIDAAWTAFIREGLSREGERVLAPIADIIDGLAAKKKEVINAAAAKYRAYVDVFQSQSLEQGTRSIFSGKQYDRVGPVVWSEAHFEADKALGRGSGGLGAVSQRSMVAILELIINQMLVNQASFGVKAEDGTSKHAPVQALPARMAARLIKAGGKVRCGQRVTSLGLAPVDGVQKVLLNVKGAGREVYDDVVLAIPPNAAKTVLARSSGKLMSRRDLLDLNSLDTMNAVKLYVELEHKHYMDQPGFPRVLLSDTPANQSYLFEDAGGRGGSGVVTNLIAYQWGQAAGELAEQYEDKIALRDYIAGQMRANLCAGGGKWHEWIDDILAAPSERIHYINWDKDPSARGAFVLMLPGQEKVFARISRRYLRLSEEEMHVHLVGDSYTRLGGWIEAAFVSASDFASAYVRAHGELFNARLSPVVCNAQ</sequence>
<name>A0A316UJP5_9BASI</name>
<dbReference type="STRING" id="1569628.A0A316UJP5"/>
<dbReference type="InterPro" id="IPR050464">
    <property type="entry name" value="Zeta_carotene_desat/Oxidored"/>
</dbReference>
<dbReference type="EMBL" id="KZ819676">
    <property type="protein sequence ID" value="PWN25450.1"/>
    <property type="molecule type" value="Genomic_DNA"/>
</dbReference>
<evidence type="ECO:0000313" key="3">
    <source>
        <dbReference type="Proteomes" id="UP000245884"/>
    </source>
</evidence>
<dbReference type="InterPro" id="IPR002937">
    <property type="entry name" value="Amino_oxidase"/>
</dbReference>
<organism evidence="2 3">
    <name type="scientific">Jaminaea rosea</name>
    <dbReference type="NCBI Taxonomy" id="1569628"/>
    <lineage>
        <taxon>Eukaryota</taxon>
        <taxon>Fungi</taxon>
        <taxon>Dikarya</taxon>
        <taxon>Basidiomycota</taxon>
        <taxon>Ustilaginomycotina</taxon>
        <taxon>Exobasidiomycetes</taxon>
        <taxon>Microstromatales</taxon>
        <taxon>Microstromatales incertae sedis</taxon>
        <taxon>Jaminaea</taxon>
    </lineage>
</organism>
<dbReference type="GeneID" id="37031667"/>
<keyword evidence="3" id="KW-1185">Reference proteome</keyword>
<evidence type="ECO:0000313" key="2">
    <source>
        <dbReference type="EMBL" id="PWN25450.1"/>
    </source>
</evidence>
<dbReference type="GO" id="GO:0016491">
    <property type="term" value="F:oxidoreductase activity"/>
    <property type="evidence" value="ECO:0007669"/>
    <property type="project" value="InterPro"/>
</dbReference>
<accession>A0A316UJP5</accession>
<dbReference type="OrthoDB" id="7777654at2759"/>
<proteinExistence type="predicted"/>
<feature type="domain" description="Amine oxidase" evidence="1">
    <location>
        <begin position="69"/>
        <end position="564"/>
    </location>
</feature>
<dbReference type="InterPro" id="IPR036188">
    <property type="entry name" value="FAD/NAD-bd_sf"/>
</dbReference>